<organism evidence="1 2">
    <name type="scientific">Trifolium medium</name>
    <dbReference type="NCBI Taxonomy" id="97028"/>
    <lineage>
        <taxon>Eukaryota</taxon>
        <taxon>Viridiplantae</taxon>
        <taxon>Streptophyta</taxon>
        <taxon>Embryophyta</taxon>
        <taxon>Tracheophyta</taxon>
        <taxon>Spermatophyta</taxon>
        <taxon>Magnoliopsida</taxon>
        <taxon>eudicotyledons</taxon>
        <taxon>Gunneridae</taxon>
        <taxon>Pentapetalae</taxon>
        <taxon>rosids</taxon>
        <taxon>fabids</taxon>
        <taxon>Fabales</taxon>
        <taxon>Fabaceae</taxon>
        <taxon>Papilionoideae</taxon>
        <taxon>50 kb inversion clade</taxon>
        <taxon>NPAAA clade</taxon>
        <taxon>Hologalegina</taxon>
        <taxon>IRL clade</taxon>
        <taxon>Trifolieae</taxon>
        <taxon>Trifolium</taxon>
    </lineage>
</organism>
<dbReference type="Proteomes" id="UP000265520">
    <property type="component" value="Unassembled WGS sequence"/>
</dbReference>
<protein>
    <submittedName>
        <fullName evidence="1">Uncharacterized protein</fullName>
    </submittedName>
</protein>
<evidence type="ECO:0000313" key="2">
    <source>
        <dbReference type="Proteomes" id="UP000265520"/>
    </source>
</evidence>
<dbReference type="EMBL" id="LXQA010412901">
    <property type="protein sequence ID" value="MCI50199.1"/>
    <property type="molecule type" value="Genomic_DNA"/>
</dbReference>
<sequence>GNAVAAAPKFHGLSSSISGDVQVSEYCSYPEAVLPCLFSPTLVSQGRKGQREGV</sequence>
<evidence type="ECO:0000313" key="1">
    <source>
        <dbReference type="EMBL" id="MCI50199.1"/>
    </source>
</evidence>
<proteinExistence type="predicted"/>
<name>A0A392SNE9_9FABA</name>
<keyword evidence="2" id="KW-1185">Reference proteome</keyword>
<accession>A0A392SNE9</accession>
<dbReference type="AlphaFoldDB" id="A0A392SNE9"/>
<comment type="caution">
    <text evidence="1">The sequence shown here is derived from an EMBL/GenBank/DDBJ whole genome shotgun (WGS) entry which is preliminary data.</text>
</comment>
<feature type="non-terminal residue" evidence="1">
    <location>
        <position position="1"/>
    </location>
</feature>
<reference evidence="1 2" key="1">
    <citation type="journal article" date="2018" name="Front. Plant Sci.">
        <title>Red Clover (Trifolium pratense) and Zigzag Clover (T. medium) - A Picture of Genomic Similarities and Differences.</title>
        <authorList>
            <person name="Dluhosova J."/>
            <person name="Istvanek J."/>
            <person name="Nedelnik J."/>
            <person name="Repkova J."/>
        </authorList>
    </citation>
    <scope>NUCLEOTIDE SEQUENCE [LARGE SCALE GENOMIC DNA]</scope>
    <source>
        <strain evidence="2">cv. 10/8</strain>
        <tissue evidence="1">Leaf</tissue>
    </source>
</reference>